<dbReference type="Proteomes" id="UP001168972">
    <property type="component" value="Unassembled WGS sequence"/>
</dbReference>
<dbReference type="InterPro" id="IPR015865">
    <property type="entry name" value="Riboflavin_kinase_bac/euk"/>
</dbReference>
<evidence type="ECO:0000256" key="2">
    <source>
        <dbReference type="ARBA" id="ARBA00012105"/>
    </source>
</evidence>
<proteinExistence type="predicted"/>
<dbReference type="GO" id="GO:0009398">
    <property type="term" value="P:FMN biosynthetic process"/>
    <property type="evidence" value="ECO:0007669"/>
    <property type="project" value="TreeGrafter"/>
</dbReference>
<keyword evidence="4" id="KW-0288">FMN</keyword>
<evidence type="ECO:0000256" key="4">
    <source>
        <dbReference type="ARBA" id="ARBA00022643"/>
    </source>
</evidence>
<dbReference type="InterPro" id="IPR023468">
    <property type="entry name" value="Riboflavin_kinase"/>
</dbReference>
<protein>
    <recommendedName>
        <fullName evidence="2">riboflavin kinase</fullName>
        <ecNumber evidence="2">2.7.1.26</ecNumber>
    </recommendedName>
</protein>
<dbReference type="PANTHER" id="PTHR22749:SF6">
    <property type="entry name" value="RIBOFLAVIN KINASE"/>
    <property type="match status" value="1"/>
</dbReference>
<evidence type="ECO:0000256" key="7">
    <source>
        <dbReference type="ARBA" id="ARBA00022840"/>
    </source>
</evidence>
<dbReference type="GO" id="GO:0008531">
    <property type="term" value="F:riboflavin kinase activity"/>
    <property type="evidence" value="ECO:0007669"/>
    <property type="project" value="UniProtKB-EC"/>
</dbReference>
<evidence type="ECO:0000259" key="8">
    <source>
        <dbReference type="SMART" id="SM00904"/>
    </source>
</evidence>
<evidence type="ECO:0000313" key="9">
    <source>
        <dbReference type="EMBL" id="KAK0159544.1"/>
    </source>
</evidence>
<dbReference type="SUPFAM" id="SSF82114">
    <property type="entry name" value="Riboflavin kinase-like"/>
    <property type="match status" value="1"/>
</dbReference>
<dbReference type="FunFam" id="2.40.30.30:FF:000005">
    <property type="entry name" value="Haloacid dehalogenase-like hydrolase domain-containing protein 1A"/>
    <property type="match status" value="1"/>
</dbReference>
<dbReference type="EMBL" id="JAQQBR010001839">
    <property type="protein sequence ID" value="KAK0159544.1"/>
    <property type="molecule type" value="Genomic_DNA"/>
</dbReference>
<dbReference type="Pfam" id="PF01687">
    <property type="entry name" value="Flavokinase"/>
    <property type="match status" value="1"/>
</dbReference>
<name>A0AA39C8H8_MICHY</name>
<comment type="pathway">
    <text evidence="1">Cofactor biosynthesis; FMN biosynthesis; FMN from riboflavin (ATP route): step 1/1.</text>
</comment>
<evidence type="ECO:0000256" key="3">
    <source>
        <dbReference type="ARBA" id="ARBA00022630"/>
    </source>
</evidence>
<dbReference type="EC" id="2.7.1.26" evidence="2"/>
<keyword evidence="6" id="KW-0547">Nucleotide-binding</keyword>
<evidence type="ECO:0000256" key="1">
    <source>
        <dbReference type="ARBA" id="ARBA00005201"/>
    </source>
</evidence>
<dbReference type="InterPro" id="IPR023465">
    <property type="entry name" value="Riboflavin_kinase_dom_sf"/>
</dbReference>
<evidence type="ECO:0000313" key="10">
    <source>
        <dbReference type="Proteomes" id="UP001168972"/>
    </source>
</evidence>
<dbReference type="Gene3D" id="2.40.30.30">
    <property type="entry name" value="Riboflavin kinase-like"/>
    <property type="match status" value="1"/>
</dbReference>
<dbReference type="PANTHER" id="PTHR22749">
    <property type="entry name" value="RIBOFLAVIN KINASE/FMN ADENYLYLTRANSFERASE"/>
    <property type="match status" value="1"/>
</dbReference>
<keyword evidence="10" id="KW-1185">Reference proteome</keyword>
<comment type="caution">
    <text evidence="9">The sequence shown here is derived from an EMBL/GenBank/DDBJ whole genome shotgun (WGS) entry which is preliminary data.</text>
</comment>
<reference evidence="9" key="2">
    <citation type="submission" date="2023-03" db="EMBL/GenBank/DDBJ databases">
        <authorList>
            <person name="Inwood S.N."/>
            <person name="Skelly J.G."/>
            <person name="Guhlin J."/>
            <person name="Harrop T.W.R."/>
            <person name="Goldson S.G."/>
            <person name="Dearden P.K."/>
        </authorList>
    </citation>
    <scope>NUCLEOTIDE SEQUENCE</scope>
    <source>
        <strain evidence="9">Lincoln</strain>
        <tissue evidence="9">Whole body</tissue>
    </source>
</reference>
<dbReference type="AlphaFoldDB" id="A0AA39C8H8"/>
<gene>
    <name evidence="9" type="ORF">PV327_010947</name>
</gene>
<keyword evidence="7" id="KW-0067">ATP-binding</keyword>
<organism evidence="9 10">
    <name type="scientific">Microctonus hyperodae</name>
    <name type="common">Parasitoid wasp</name>
    <dbReference type="NCBI Taxonomy" id="165561"/>
    <lineage>
        <taxon>Eukaryota</taxon>
        <taxon>Metazoa</taxon>
        <taxon>Ecdysozoa</taxon>
        <taxon>Arthropoda</taxon>
        <taxon>Hexapoda</taxon>
        <taxon>Insecta</taxon>
        <taxon>Pterygota</taxon>
        <taxon>Neoptera</taxon>
        <taxon>Endopterygota</taxon>
        <taxon>Hymenoptera</taxon>
        <taxon>Apocrita</taxon>
        <taxon>Ichneumonoidea</taxon>
        <taxon>Braconidae</taxon>
        <taxon>Euphorinae</taxon>
        <taxon>Microctonus</taxon>
    </lineage>
</organism>
<accession>A0AA39C8H8</accession>
<dbReference type="GO" id="GO:0005739">
    <property type="term" value="C:mitochondrion"/>
    <property type="evidence" value="ECO:0007669"/>
    <property type="project" value="TreeGrafter"/>
</dbReference>
<keyword evidence="5" id="KW-0808">Transferase</keyword>
<sequence>MSSGSILPYFVSGIIVKGFGRGSKSLGIPTANFPEDVVDSLPQDFKIGIYYGWAALEGQIYKMVMSIGWNPFYKNEKKTMEVHMLHNFDNDLRGKNLKVAVMGFIRPERDFASLADLIKEINHDIEIANTNLNTQQMIEYKSCEFLTCS</sequence>
<feature type="domain" description="Riboflavin kinase" evidence="8">
    <location>
        <begin position="6"/>
        <end position="133"/>
    </location>
</feature>
<evidence type="ECO:0000256" key="5">
    <source>
        <dbReference type="ARBA" id="ARBA00022679"/>
    </source>
</evidence>
<reference evidence="9" key="1">
    <citation type="journal article" date="2023" name="bioRxiv">
        <title>Scaffold-level genome assemblies of two parasitoid biocontrol wasps reveal the parthenogenesis mechanism and an associated novel virus.</title>
        <authorList>
            <person name="Inwood S."/>
            <person name="Skelly J."/>
            <person name="Guhlin J."/>
            <person name="Harrop T."/>
            <person name="Goldson S."/>
            <person name="Dearden P."/>
        </authorList>
    </citation>
    <scope>NUCLEOTIDE SEQUENCE</scope>
    <source>
        <strain evidence="9">Lincoln</strain>
        <tissue evidence="9">Whole body</tissue>
    </source>
</reference>
<evidence type="ECO:0000256" key="6">
    <source>
        <dbReference type="ARBA" id="ARBA00022741"/>
    </source>
</evidence>
<dbReference type="SMART" id="SM00904">
    <property type="entry name" value="Flavokinase"/>
    <property type="match status" value="1"/>
</dbReference>
<keyword evidence="3" id="KW-0285">Flavoprotein</keyword>
<dbReference type="GO" id="GO:0009231">
    <property type="term" value="P:riboflavin biosynthetic process"/>
    <property type="evidence" value="ECO:0007669"/>
    <property type="project" value="InterPro"/>
</dbReference>
<dbReference type="GO" id="GO:0005524">
    <property type="term" value="F:ATP binding"/>
    <property type="evidence" value="ECO:0007669"/>
    <property type="project" value="UniProtKB-KW"/>
</dbReference>